<reference evidence="1" key="1">
    <citation type="journal article" date="2020" name="Nature">
        <title>Giant virus diversity and host interactions through global metagenomics.</title>
        <authorList>
            <person name="Schulz F."/>
            <person name="Roux S."/>
            <person name="Paez-Espino D."/>
            <person name="Jungbluth S."/>
            <person name="Walsh D.A."/>
            <person name="Denef V.J."/>
            <person name="McMahon K.D."/>
            <person name="Konstantinidis K.T."/>
            <person name="Eloe-Fadrosh E.A."/>
            <person name="Kyrpides N.C."/>
            <person name="Woyke T."/>
        </authorList>
    </citation>
    <scope>NUCLEOTIDE SEQUENCE</scope>
    <source>
        <strain evidence="1">GVMAG-M-3300027763-16</strain>
    </source>
</reference>
<sequence>MFTSSSLNNIDKSRNIMKTTYYDDDDYEPLFDESDYTYTYTYTYTYKYTY</sequence>
<dbReference type="EMBL" id="MN740453">
    <property type="protein sequence ID" value="QHU27324.1"/>
    <property type="molecule type" value="Genomic_DNA"/>
</dbReference>
<dbReference type="AlphaFoldDB" id="A0A6C0LCF6"/>
<proteinExistence type="predicted"/>
<organism evidence="1">
    <name type="scientific">viral metagenome</name>
    <dbReference type="NCBI Taxonomy" id="1070528"/>
    <lineage>
        <taxon>unclassified sequences</taxon>
        <taxon>metagenomes</taxon>
        <taxon>organismal metagenomes</taxon>
    </lineage>
</organism>
<protein>
    <submittedName>
        <fullName evidence="1">Uncharacterized protein</fullName>
    </submittedName>
</protein>
<name>A0A6C0LCF6_9ZZZZ</name>
<evidence type="ECO:0000313" key="1">
    <source>
        <dbReference type="EMBL" id="QHU27324.1"/>
    </source>
</evidence>
<accession>A0A6C0LCF6</accession>